<keyword evidence="6 8" id="KW-0460">Magnesium</keyword>
<dbReference type="EC" id="6.3.5.11" evidence="8"/>
<dbReference type="GO" id="GO:0015948">
    <property type="term" value="P:methanogenesis"/>
    <property type="evidence" value="ECO:0007669"/>
    <property type="project" value="UniProtKB-KW"/>
</dbReference>
<dbReference type="Proteomes" id="UP000053961">
    <property type="component" value="Unassembled WGS sequence"/>
</dbReference>
<reference evidence="13 14" key="2">
    <citation type="journal article" date="2015" name="MBio">
        <title>Genome-Resolved Metagenomic Analysis Reveals Roles for Candidate Phyla and Other Microbial Community Members in Biogeochemical Transformations in Oil Reservoirs.</title>
        <authorList>
            <person name="Hu P."/>
            <person name="Tom L."/>
            <person name="Singh A."/>
            <person name="Thomas B.C."/>
            <person name="Baker B.J."/>
            <person name="Piceno Y.M."/>
            <person name="Andersen G.L."/>
            <person name="Banfield J.F."/>
        </authorList>
    </citation>
    <scope>NUCLEOTIDE SEQUENCE [LARGE SCALE GENOMIC DNA]</scope>
    <source>
        <strain evidence="11">57_489</strain>
    </source>
</reference>
<dbReference type="SUPFAM" id="SSF52317">
    <property type="entry name" value="Class I glutamine amidotransferase-like"/>
    <property type="match status" value="1"/>
</dbReference>
<dbReference type="HAMAP" id="MF_00027">
    <property type="entry name" value="CobB_CbiA"/>
    <property type="match status" value="1"/>
</dbReference>
<dbReference type="InterPro" id="IPR011698">
    <property type="entry name" value="GATase_3"/>
</dbReference>
<accession>A0A117MCM6</accession>
<dbReference type="GO" id="GO:0009236">
    <property type="term" value="P:cobalamin biosynthetic process"/>
    <property type="evidence" value="ECO:0007669"/>
    <property type="project" value="UniProtKB-UniRule"/>
</dbReference>
<evidence type="ECO:0000313" key="12">
    <source>
        <dbReference type="EMBL" id="KUK96714.1"/>
    </source>
</evidence>
<comment type="cofactor">
    <cofactor evidence="1 8">
        <name>Mg(2+)</name>
        <dbReference type="ChEBI" id="CHEBI:18420"/>
    </cofactor>
</comment>
<dbReference type="SUPFAM" id="SSF52540">
    <property type="entry name" value="P-loop containing nucleoside triphosphate hydrolases"/>
    <property type="match status" value="1"/>
</dbReference>
<dbReference type="PANTHER" id="PTHR43873">
    <property type="entry name" value="COBYRINATE A,C-DIAMIDE SYNTHASE"/>
    <property type="match status" value="1"/>
</dbReference>
<dbReference type="InterPro" id="IPR027417">
    <property type="entry name" value="P-loop_NTPase"/>
</dbReference>
<dbReference type="AlphaFoldDB" id="A0A117MCM6"/>
<keyword evidence="3 8" id="KW-0436">Ligase</keyword>
<dbReference type="NCBIfam" id="NF033195">
    <property type="entry name" value="F430_CfbB"/>
    <property type="match status" value="1"/>
</dbReference>
<evidence type="ECO:0000256" key="4">
    <source>
        <dbReference type="ARBA" id="ARBA00022741"/>
    </source>
</evidence>
<dbReference type="GO" id="GO:0042242">
    <property type="term" value="F:cobyrinic acid a,c-diamide synthase activity"/>
    <property type="evidence" value="ECO:0007669"/>
    <property type="project" value="UniProtKB-UniRule"/>
</dbReference>
<evidence type="ECO:0000313" key="13">
    <source>
        <dbReference type="Proteomes" id="UP000053961"/>
    </source>
</evidence>
<organism evidence="12 13">
    <name type="scientific">Methanothrix harundinacea</name>
    <dbReference type="NCBI Taxonomy" id="301375"/>
    <lineage>
        <taxon>Archaea</taxon>
        <taxon>Methanobacteriati</taxon>
        <taxon>Methanobacteriota</taxon>
        <taxon>Stenosarchaea group</taxon>
        <taxon>Methanomicrobia</taxon>
        <taxon>Methanotrichales</taxon>
        <taxon>Methanotrichaceae</taxon>
        <taxon>Methanothrix</taxon>
    </lineage>
</organism>
<evidence type="ECO:0000256" key="6">
    <source>
        <dbReference type="ARBA" id="ARBA00022842"/>
    </source>
</evidence>
<dbReference type="NCBIfam" id="TIGR00379">
    <property type="entry name" value="cobB"/>
    <property type="match status" value="1"/>
</dbReference>
<comment type="pathway">
    <text evidence="8">Cofactor biosynthesis; adenosylcobalamin biosynthesis; cob(II)yrinate a,c-diamide from sirohydrochlorin (anaerobic route): step 10/10.</text>
</comment>
<reference evidence="12" key="1">
    <citation type="journal article" date="2015" name="MBio">
        <title>Genome-resolved metagenomic analysis reveals roles for candidate phyla and other microbial community members in biogeochemical transformations in oil reservoirs.</title>
        <authorList>
            <person name="Hu P."/>
            <person name="Tom L."/>
            <person name="Singh A."/>
            <person name="Thomas B.C."/>
            <person name="Baker B.J."/>
            <person name="Piceno Y.M."/>
            <person name="Andersen G.L."/>
            <person name="Banfield J.F."/>
        </authorList>
    </citation>
    <scope>NUCLEOTIDE SEQUENCE [LARGE SCALE GENOMIC DNA]</scope>
    <source>
        <strain evidence="12">56_747</strain>
    </source>
</reference>
<dbReference type="Gene3D" id="3.40.50.880">
    <property type="match status" value="1"/>
</dbReference>
<comment type="miscellaneous">
    <text evidence="8">The a and c carboxylates of cobyrinate and Ni-sirohydrochlorin are activated for nucleophilic attack via formation of a phosphorylated intermediate by ATP. CbiA catalyzes first the amidation of the c-carboxylate, and then that of the a-carboxylate.</text>
</comment>
<dbReference type="EMBL" id="LGHB01000009">
    <property type="protein sequence ID" value="KUK96714.1"/>
    <property type="molecule type" value="Genomic_DNA"/>
</dbReference>
<dbReference type="InterPro" id="IPR029062">
    <property type="entry name" value="Class_I_gatase-like"/>
</dbReference>
<dbReference type="UniPathway" id="UPA00148">
    <property type="reaction ID" value="UER00231"/>
</dbReference>
<feature type="domain" description="CobB/CobQ-like glutamine amidotransferase" evidence="10">
    <location>
        <begin position="255"/>
        <end position="445"/>
    </location>
</feature>
<dbReference type="EMBL" id="LGFT01000010">
    <property type="protein sequence ID" value="KUK45026.1"/>
    <property type="molecule type" value="Genomic_DNA"/>
</dbReference>
<keyword evidence="5 8" id="KW-0067">ATP-binding</keyword>
<comment type="catalytic activity">
    <reaction evidence="8">
        <text>cob(II)yrinate + 2 L-glutamine + 2 ATP + 2 H2O = cob(II)yrinate a,c diamide + 2 L-glutamate + 2 ADP + 2 phosphate + 2 H(+)</text>
        <dbReference type="Rhea" id="RHEA:26289"/>
        <dbReference type="ChEBI" id="CHEBI:15377"/>
        <dbReference type="ChEBI" id="CHEBI:15378"/>
        <dbReference type="ChEBI" id="CHEBI:29985"/>
        <dbReference type="ChEBI" id="CHEBI:30616"/>
        <dbReference type="ChEBI" id="CHEBI:43474"/>
        <dbReference type="ChEBI" id="CHEBI:58359"/>
        <dbReference type="ChEBI" id="CHEBI:58537"/>
        <dbReference type="ChEBI" id="CHEBI:58894"/>
        <dbReference type="ChEBI" id="CHEBI:456216"/>
        <dbReference type="EC" id="6.3.5.11"/>
    </reaction>
</comment>
<gene>
    <name evidence="8" type="primary">cbiA</name>
    <name evidence="8" type="synonym">cfbB</name>
    <name evidence="11" type="ORF">XD72_0625</name>
    <name evidence="12" type="ORF">XE07_0923</name>
</gene>
<comment type="domain">
    <text evidence="8">Comprises of two domains. The C-terminal domain contains the binding site for glutamine and catalyzes the hydrolysis of this substrate to glutamate and ammonia. The N-terminal domain is anticipated to bind ATP, and cobyrinate or Ni-sirohydrochlorin, and catalyzes the ultimate synthesis of the diamide product. The ammonia produced via the glutaminase domain is probably translocated to the adjacent domain via a molecular tunnel, where it reacts with an activated intermediate.</text>
</comment>
<feature type="domain" description="CobQ/CobB/MinD/ParA nucleotide binding" evidence="9">
    <location>
        <begin position="8"/>
        <end position="185"/>
    </location>
</feature>
<comment type="function">
    <text evidence="8">Catalyzes the ATP-dependent amidation of the two carboxylate groups at positions a and c of cobyrinate, using either L-glutamine or ammonia as the nitrogen source. Involved in the biosynthesis of the unique nickel-containing tetrapyrrole coenzyme F430, the prosthetic group of methyl-coenzyme M reductase (MCR), which plays a key role in methanogenesis and anaerobic methane oxidation. Catalyzes the ATP-dependent amidation of the two carboxylate groups at positions a and c of Ni-sirohydrochlorin, using L-glutamine or ammonia as the nitrogen source.</text>
</comment>
<evidence type="ECO:0000259" key="10">
    <source>
        <dbReference type="Pfam" id="PF07685"/>
    </source>
</evidence>
<dbReference type="NCBIfam" id="NF002204">
    <property type="entry name" value="PRK01077.1"/>
    <property type="match status" value="1"/>
</dbReference>
<evidence type="ECO:0000256" key="7">
    <source>
        <dbReference type="ARBA" id="ARBA00022962"/>
    </source>
</evidence>
<evidence type="ECO:0000313" key="11">
    <source>
        <dbReference type="EMBL" id="KUK45026.1"/>
    </source>
</evidence>
<evidence type="ECO:0000256" key="1">
    <source>
        <dbReference type="ARBA" id="ARBA00001946"/>
    </source>
</evidence>
<comment type="catalytic activity">
    <reaction evidence="8">
        <text>Ni-sirohydrochlorin + 2 L-glutamine + 2 ATP + 2 H2O = Ni-sirohydrochlorin a,c-diamide + 2 L-glutamate + 2 ADP + 2 phosphate + 2 H(+)</text>
        <dbReference type="Rhea" id="RHEA:52896"/>
        <dbReference type="ChEBI" id="CHEBI:15377"/>
        <dbReference type="ChEBI" id="CHEBI:15378"/>
        <dbReference type="ChEBI" id="CHEBI:29985"/>
        <dbReference type="ChEBI" id="CHEBI:30616"/>
        <dbReference type="ChEBI" id="CHEBI:43474"/>
        <dbReference type="ChEBI" id="CHEBI:58359"/>
        <dbReference type="ChEBI" id="CHEBI:136841"/>
        <dbReference type="ChEBI" id="CHEBI:136887"/>
        <dbReference type="ChEBI" id="CHEBI:456216"/>
        <dbReference type="EC" id="6.3.5.12"/>
    </reaction>
</comment>
<evidence type="ECO:0000256" key="3">
    <source>
        <dbReference type="ARBA" id="ARBA00022598"/>
    </source>
</evidence>
<dbReference type="PROSITE" id="PS51274">
    <property type="entry name" value="GATASE_COBBQ"/>
    <property type="match status" value="1"/>
</dbReference>
<feature type="active site" description="Nucleophile" evidence="8">
    <location>
        <position position="337"/>
    </location>
</feature>
<dbReference type="Proteomes" id="UP000057043">
    <property type="component" value="Unassembled WGS sequence"/>
</dbReference>
<evidence type="ECO:0000256" key="5">
    <source>
        <dbReference type="ARBA" id="ARBA00022840"/>
    </source>
</evidence>
<evidence type="ECO:0000256" key="2">
    <source>
        <dbReference type="ARBA" id="ARBA00022573"/>
    </source>
</evidence>
<dbReference type="EC" id="6.3.5.12" evidence="8"/>
<dbReference type="Pfam" id="PF01656">
    <property type="entry name" value="CbiA"/>
    <property type="match status" value="1"/>
</dbReference>
<dbReference type="InterPro" id="IPR004484">
    <property type="entry name" value="CbiA/CobB_synth"/>
</dbReference>
<sequence>MSRDLPRILFAGDRSSSGKTTIVAGLLSALRGRGLAVQSFKVALDYIDPSYHTGITGRWCRNLDGHLMPEKTIREIYAHASDGAEVAVIEGVRGLYEGYDGDRGSTAQIAKMLRSPVILVVDARSITRSAAALVKGYIDFDPNVDIKGVILNKVGSERHAEKAISAIRDHAGIEVVGVIPRDESMHLSMRHLGLIPMLEGERKHTGFAERLDEIRKVVEEGLDIDRILEIAAEAEPLQPLEPDLYRPSSFGDGVRIGIALDEAFNFYYRDNVELIELSGAEVVPVSPIHDPALPEIDGLYIGGGYPELYAEELSVNRSMIASIKKAHEEDIPIFGECGGLMYLCEEIDWDGESRPAVGLVPAKTRMGGRRIVSYTEGEFLRDCSMGPRGAAFLGHEFHHSELVLDDDAEVEYAIRLRRGTGIERGMDGIVEGNLVASYNHFHAASYREFPHHFIKCALGTRNK</sequence>
<protein>
    <recommendedName>
        <fullName evidence="8">Cobyrinate a,c-diamide synthase</fullName>
        <ecNumber evidence="8">6.3.5.11</ecNumber>
    </recommendedName>
    <alternativeName>
        <fullName evidence="8">Cobyrinic acid a,c-diamide synthetase</fullName>
    </alternativeName>
    <alternativeName>
        <fullName evidence="8">Ni-sirohydrochlorin a,c-diamide synthase</fullName>
        <ecNumber evidence="8">6.3.5.12</ecNumber>
    </alternativeName>
    <alternativeName>
        <fullName evidence="8">Ni-sirohydrochlorin a,c-diamide synthetase</fullName>
    </alternativeName>
</protein>
<dbReference type="InterPro" id="IPR002586">
    <property type="entry name" value="CobQ/CobB/MinD/ParA_Nub-bd_dom"/>
</dbReference>
<proteinExistence type="inferred from homology"/>
<dbReference type="Gene3D" id="3.40.50.300">
    <property type="entry name" value="P-loop containing nucleotide triphosphate hydrolases"/>
    <property type="match status" value="1"/>
</dbReference>
<keyword evidence="8" id="KW-0484">Methanogenesis</keyword>
<dbReference type="CDD" id="cd03130">
    <property type="entry name" value="GATase1_CobB"/>
    <property type="match status" value="1"/>
</dbReference>
<evidence type="ECO:0000256" key="8">
    <source>
        <dbReference type="HAMAP-Rule" id="MF_00027"/>
    </source>
</evidence>
<dbReference type="PATRIC" id="fig|301375.6.peg.2288"/>
<keyword evidence="4 8" id="KW-0547">Nucleotide-binding</keyword>
<comment type="caution">
    <text evidence="12">The sequence shown here is derived from an EMBL/GenBank/DDBJ whole genome shotgun (WGS) entry which is preliminary data.</text>
</comment>
<dbReference type="PANTHER" id="PTHR43873:SF1">
    <property type="entry name" value="COBYRINATE A,C-DIAMIDE SYNTHASE"/>
    <property type="match status" value="1"/>
</dbReference>
<evidence type="ECO:0000259" key="9">
    <source>
        <dbReference type="Pfam" id="PF01656"/>
    </source>
</evidence>
<keyword evidence="7 8" id="KW-0315">Glutamine amidotransferase</keyword>
<dbReference type="CDD" id="cd05388">
    <property type="entry name" value="CobB_N"/>
    <property type="match status" value="1"/>
</dbReference>
<keyword evidence="2 8" id="KW-0169">Cobalamin biosynthesis</keyword>
<evidence type="ECO:0000313" key="14">
    <source>
        <dbReference type="Proteomes" id="UP000057043"/>
    </source>
</evidence>
<comment type="similarity">
    <text evidence="8">Belongs to the CobB/CbiA family.</text>
</comment>
<dbReference type="Pfam" id="PF07685">
    <property type="entry name" value="GATase_3"/>
    <property type="match status" value="1"/>
</dbReference>
<dbReference type="GO" id="GO:0005524">
    <property type="term" value="F:ATP binding"/>
    <property type="evidence" value="ECO:0007669"/>
    <property type="project" value="UniProtKB-UniRule"/>
</dbReference>
<name>A0A117MCM6_9EURY</name>
<feature type="site" description="Increases nucleophilicity of active site Cys" evidence="8">
    <location>
        <position position="440"/>
    </location>
</feature>